<dbReference type="PROSITE" id="PS00061">
    <property type="entry name" value="ADH_SHORT"/>
    <property type="match status" value="1"/>
</dbReference>
<proteinExistence type="inferred from homology"/>
<gene>
    <name evidence="3" type="ORF">A0U93_01970</name>
</gene>
<dbReference type="InterPro" id="IPR020904">
    <property type="entry name" value="Sc_DH/Rdtase_CS"/>
</dbReference>
<dbReference type="GO" id="GO:0016616">
    <property type="term" value="F:oxidoreductase activity, acting on the CH-OH group of donors, NAD or NADP as acceptor"/>
    <property type="evidence" value="ECO:0007669"/>
    <property type="project" value="TreeGrafter"/>
</dbReference>
<comment type="similarity">
    <text evidence="1">Belongs to the short-chain dehydrogenases/reductases (SDR) family.</text>
</comment>
<dbReference type="PRINTS" id="PR00081">
    <property type="entry name" value="GDHRDH"/>
</dbReference>
<dbReference type="EMBL" id="CP014691">
    <property type="protein sequence ID" value="AQS86915.1"/>
    <property type="molecule type" value="Genomic_DNA"/>
</dbReference>
<dbReference type="Proteomes" id="UP000188604">
    <property type="component" value="Chromosome"/>
</dbReference>
<dbReference type="SUPFAM" id="SSF51735">
    <property type="entry name" value="NAD(P)-binding Rossmann-fold domains"/>
    <property type="match status" value="1"/>
</dbReference>
<dbReference type="PANTHER" id="PTHR42760:SF133">
    <property type="entry name" value="3-OXOACYL-[ACYL-CARRIER-PROTEIN] REDUCTASE"/>
    <property type="match status" value="1"/>
</dbReference>
<dbReference type="PANTHER" id="PTHR42760">
    <property type="entry name" value="SHORT-CHAIN DEHYDROGENASES/REDUCTASES FAMILY MEMBER"/>
    <property type="match status" value="1"/>
</dbReference>
<dbReference type="Gene3D" id="3.40.50.720">
    <property type="entry name" value="NAD(P)-binding Rossmann-like Domain"/>
    <property type="match status" value="1"/>
</dbReference>
<evidence type="ECO:0000256" key="1">
    <source>
        <dbReference type="ARBA" id="ARBA00006484"/>
    </source>
</evidence>
<dbReference type="AlphaFoldDB" id="A0A1U9KMB2"/>
<protein>
    <submittedName>
        <fullName evidence="3">Oxidoreductase</fullName>
    </submittedName>
</protein>
<evidence type="ECO:0000313" key="4">
    <source>
        <dbReference type="Proteomes" id="UP000188604"/>
    </source>
</evidence>
<dbReference type="Pfam" id="PF13561">
    <property type="entry name" value="adh_short_C2"/>
    <property type="match status" value="1"/>
</dbReference>
<dbReference type="KEGG" id="nch:A0U93_01970"/>
<keyword evidence="4" id="KW-1185">Reference proteome</keyword>
<keyword evidence="2" id="KW-0560">Oxidoreductase</keyword>
<dbReference type="InterPro" id="IPR036291">
    <property type="entry name" value="NAD(P)-bd_dom_sf"/>
</dbReference>
<accession>A0A1U9KMB2</accession>
<dbReference type="STRING" id="320497.A0U93_01970"/>
<evidence type="ECO:0000256" key="2">
    <source>
        <dbReference type="ARBA" id="ARBA00023002"/>
    </source>
</evidence>
<evidence type="ECO:0000313" key="3">
    <source>
        <dbReference type="EMBL" id="AQS86915.1"/>
    </source>
</evidence>
<sequence>MTARTAIVTGAARGIGGAITARLLRDGWRVTAIDRDPMAAAANLHVERGDVADEGCVNDIVHRMLAREGRLDALVCNAGFMIRKRLADLGLSEWRAVLDTNLTSIFLLAKATESALRASKGAIVTLGSTRAQMSEPDTESYSASKGGIAALTHALAISLAPVRVNCISPGWINTQGAPLSAEDHAQHPVGRVGVPDDVAALAAYLLGPESGFVTGSEFVIDGGMTRKMIYAE</sequence>
<dbReference type="RefSeq" id="WP_077805882.1">
    <property type="nucleotide sequence ID" value="NZ_BJXS01000004.1"/>
</dbReference>
<dbReference type="OrthoDB" id="9790146at2"/>
<dbReference type="PRINTS" id="PR00080">
    <property type="entry name" value="SDRFAMILY"/>
</dbReference>
<dbReference type="InterPro" id="IPR002347">
    <property type="entry name" value="SDR_fam"/>
</dbReference>
<organism evidence="3 4">
    <name type="scientific">Neoasaia chiangmaiensis</name>
    <dbReference type="NCBI Taxonomy" id="320497"/>
    <lineage>
        <taxon>Bacteria</taxon>
        <taxon>Pseudomonadati</taxon>
        <taxon>Pseudomonadota</taxon>
        <taxon>Alphaproteobacteria</taxon>
        <taxon>Acetobacterales</taxon>
        <taxon>Acetobacteraceae</taxon>
        <taxon>Neoasaia</taxon>
    </lineage>
</organism>
<dbReference type="FunFam" id="3.40.50.720:FF:000084">
    <property type="entry name" value="Short-chain dehydrogenase reductase"/>
    <property type="match status" value="1"/>
</dbReference>
<name>A0A1U9KMB2_9PROT</name>
<reference evidence="3 4" key="1">
    <citation type="submission" date="2016-03" db="EMBL/GenBank/DDBJ databases">
        <title>Acetic acid bacteria sequencing.</title>
        <authorList>
            <person name="Brandt J."/>
            <person name="Jakob F."/>
            <person name="Vogel R.F."/>
        </authorList>
    </citation>
    <scope>NUCLEOTIDE SEQUENCE [LARGE SCALE GENOMIC DNA]</scope>
    <source>
        <strain evidence="3 4">NBRC 101099</strain>
    </source>
</reference>